<dbReference type="Proteomes" id="UP000515369">
    <property type="component" value="Chromosome"/>
</dbReference>
<keyword evidence="1" id="KW-0808">Transferase</keyword>
<organism evidence="1 2">
    <name type="scientific">Spirosoma foliorum</name>
    <dbReference type="NCBI Taxonomy" id="2710596"/>
    <lineage>
        <taxon>Bacteria</taxon>
        <taxon>Pseudomonadati</taxon>
        <taxon>Bacteroidota</taxon>
        <taxon>Cytophagia</taxon>
        <taxon>Cytophagales</taxon>
        <taxon>Cytophagaceae</taxon>
        <taxon>Spirosoma</taxon>
    </lineage>
</organism>
<dbReference type="EMBL" id="CP059732">
    <property type="protein sequence ID" value="QMW04585.1"/>
    <property type="molecule type" value="Genomic_DNA"/>
</dbReference>
<dbReference type="AlphaFoldDB" id="A0A7G5H0E3"/>
<dbReference type="Pfam" id="PF13692">
    <property type="entry name" value="Glyco_trans_1_4"/>
    <property type="match status" value="1"/>
</dbReference>
<sequence length="394" mass="45753">MNKKIVFYTQIYFLDASLEYIKFVSNYYKVSVFIELYPGSTKANIFDLEADLENFSPITNYNEVKSDWKLERFDEYLTKCESVNFVIFKKKTGFKAFFESFLMSKKIIKKFEAIAPDYIHFDDSSNRQFFLLKFILHNRKICILNVHDPKPHKGEFYILRTIHRFLLFTVTTTFVTFSEYSKNLLHKEIRKSKKIFKLKLSPYSIYKSFISKENNTNYCYDIAFVGRLSPYKGIDILLETIQLLKQENNSIKAIIAGKSVEGYNINQPQYLFDNLKVIDRHLNIIEMVEIIVTSKIVICPYTEATQSGVIMTAHALGRPVIVTNVGGLPEYILQSKNGIVLASNTCAELANQIKLLLENNNFISMITYLENDSKSFTTRNDFSHNISTIAELYV</sequence>
<protein>
    <submittedName>
        <fullName evidence="1">Glycosyltransferase family 4 protein</fullName>
    </submittedName>
</protein>
<dbReference type="PANTHER" id="PTHR12526">
    <property type="entry name" value="GLYCOSYLTRANSFERASE"/>
    <property type="match status" value="1"/>
</dbReference>
<dbReference type="PANTHER" id="PTHR12526:SF634">
    <property type="entry name" value="BLL3361 PROTEIN"/>
    <property type="match status" value="1"/>
</dbReference>
<dbReference type="Gene3D" id="3.40.50.2000">
    <property type="entry name" value="Glycogen Phosphorylase B"/>
    <property type="match status" value="2"/>
</dbReference>
<dbReference type="GO" id="GO:0016740">
    <property type="term" value="F:transferase activity"/>
    <property type="evidence" value="ECO:0007669"/>
    <property type="project" value="UniProtKB-KW"/>
</dbReference>
<reference evidence="1 2" key="1">
    <citation type="submission" date="2020-07" db="EMBL/GenBank/DDBJ databases">
        <title>Spirosoma foliorum sp. nov., isolated from the leaves on the Nejang mountain Korea, Republic of.</title>
        <authorList>
            <person name="Ho H."/>
            <person name="Lee Y.-J."/>
            <person name="Nurcahyanto D.-A."/>
            <person name="Kim S.-G."/>
        </authorList>
    </citation>
    <scope>NUCLEOTIDE SEQUENCE [LARGE SCALE GENOMIC DNA]</scope>
    <source>
        <strain evidence="1 2">PL0136</strain>
    </source>
</reference>
<proteinExistence type="predicted"/>
<gene>
    <name evidence="1" type="ORF">H3H32_06525</name>
</gene>
<dbReference type="KEGG" id="sfol:H3H32_06525"/>
<name>A0A7G5H0E3_9BACT</name>
<dbReference type="CDD" id="cd03801">
    <property type="entry name" value="GT4_PimA-like"/>
    <property type="match status" value="1"/>
</dbReference>
<dbReference type="SUPFAM" id="SSF53756">
    <property type="entry name" value="UDP-Glycosyltransferase/glycogen phosphorylase"/>
    <property type="match status" value="1"/>
</dbReference>
<dbReference type="RefSeq" id="WP_182461917.1">
    <property type="nucleotide sequence ID" value="NZ_CP059732.1"/>
</dbReference>
<keyword evidence="2" id="KW-1185">Reference proteome</keyword>
<evidence type="ECO:0000313" key="1">
    <source>
        <dbReference type="EMBL" id="QMW04585.1"/>
    </source>
</evidence>
<accession>A0A7G5H0E3</accession>
<evidence type="ECO:0000313" key="2">
    <source>
        <dbReference type="Proteomes" id="UP000515369"/>
    </source>
</evidence>